<keyword evidence="4" id="KW-1185">Reference proteome</keyword>
<name>A0AAE0NCT4_9PEZI</name>
<gene>
    <name evidence="3" type="ORF">B0T24DRAFT_522158</name>
</gene>
<organism evidence="3 4">
    <name type="scientific">Lasiosphaeria ovina</name>
    <dbReference type="NCBI Taxonomy" id="92902"/>
    <lineage>
        <taxon>Eukaryota</taxon>
        <taxon>Fungi</taxon>
        <taxon>Dikarya</taxon>
        <taxon>Ascomycota</taxon>
        <taxon>Pezizomycotina</taxon>
        <taxon>Sordariomycetes</taxon>
        <taxon>Sordariomycetidae</taxon>
        <taxon>Sordariales</taxon>
        <taxon>Lasiosphaeriaceae</taxon>
        <taxon>Lasiosphaeria</taxon>
    </lineage>
</organism>
<feature type="compositionally biased region" description="Pro residues" evidence="1">
    <location>
        <begin position="442"/>
        <end position="475"/>
    </location>
</feature>
<reference evidence="3" key="1">
    <citation type="journal article" date="2023" name="Mol. Phylogenet. Evol.">
        <title>Genome-scale phylogeny and comparative genomics of the fungal order Sordariales.</title>
        <authorList>
            <person name="Hensen N."/>
            <person name="Bonometti L."/>
            <person name="Westerberg I."/>
            <person name="Brannstrom I.O."/>
            <person name="Guillou S."/>
            <person name="Cros-Aarteil S."/>
            <person name="Calhoun S."/>
            <person name="Haridas S."/>
            <person name="Kuo A."/>
            <person name="Mondo S."/>
            <person name="Pangilinan J."/>
            <person name="Riley R."/>
            <person name="LaButti K."/>
            <person name="Andreopoulos B."/>
            <person name="Lipzen A."/>
            <person name="Chen C."/>
            <person name="Yan M."/>
            <person name="Daum C."/>
            <person name="Ng V."/>
            <person name="Clum A."/>
            <person name="Steindorff A."/>
            <person name="Ohm R.A."/>
            <person name="Martin F."/>
            <person name="Silar P."/>
            <person name="Natvig D.O."/>
            <person name="Lalanne C."/>
            <person name="Gautier V."/>
            <person name="Ament-Velasquez S.L."/>
            <person name="Kruys A."/>
            <person name="Hutchinson M.I."/>
            <person name="Powell A.J."/>
            <person name="Barry K."/>
            <person name="Miller A.N."/>
            <person name="Grigoriev I.V."/>
            <person name="Debuchy R."/>
            <person name="Gladieux P."/>
            <person name="Hiltunen Thoren M."/>
            <person name="Johannesson H."/>
        </authorList>
    </citation>
    <scope>NUCLEOTIDE SEQUENCE</scope>
    <source>
        <strain evidence="3">CBS 958.72</strain>
    </source>
</reference>
<keyword evidence="2" id="KW-1133">Transmembrane helix</keyword>
<keyword evidence="2" id="KW-0812">Transmembrane</keyword>
<evidence type="ECO:0000313" key="4">
    <source>
        <dbReference type="Proteomes" id="UP001287356"/>
    </source>
</evidence>
<accession>A0AAE0NCT4</accession>
<evidence type="ECO:0000256" key="1">
    <source>
        <dbReference type="SAM" id="MobiDB-lite"/>
    </source>
</evidence>
<protein>
    <submittedName>
        <fullName evidence="3">Uncharacterized protein</fullName>
    </submittedName>
</protein>
<dbReference type="EMBL" id="JAULSN010000002">
    <property type="protein sequence ID" value="KAK3378986.1"/>
    <property type="molecule type" value="Genomic_DNA"/>
</dbReference>
<feature type="transmembrane region" description="Helical" evidence="2">
    <location>
        <begin position="254"/>
        <end position="276"/>
    </location>
</feature>
<evidence type="ECO:0000313" key="3">
    <source>
        <dbReference type="EMBL" id="KAK3378986.1"/>
    </source>
</evidence>
<feature type="compositionally biased region" description="Low complexity" evidence="1">
    <location>
        <begin position="499"/>
        <end position="518"/>
    </location>
</feature>
<proteinExistence type="predicted"/>
<sequence>ASTVIHGGTAPLASLTSIFSPCPTTWLLTTTGLPSQYHFLPTRGPSSCDPPTWSQNIAGAGFQYYSPAICPRGFVVGPSYRVTKTRTNERFPVIAPGETAAYCVPSGQTCTTDTSDFRGGVWGFARAATAAGSSGTLGPALKTRWVEADLSMLETHPLTPGLKFARTGPAAAEATHVSTTTVTEPSTTFVSLVTSVSTESGNPNVLITDSRTIDPDATASIRFTTDGTGLPGPATTASANAGGGSGGLSRNTTIIIVVSVTVVVGIALWALVFLLIRRYRAGKLKGRGCCCCFGRGSGDDIYHDDKRSARSSHMLGKQDKDKIPGAELGIPPGYSELDSGPMRGSTPNPAELDGRGVGEMPWRSTWVPQVPRILHRGEQSSARSSRSSPRRTVRESFGEKINDPATALGRLRISHSRSMRKGQSPKASPVSTRPGPFSRPSRSPPTSNPPTMPNMSPPSRSPPSTSPMIPSPLSPSPVSLPSATASRGGKLSVQSGLPRTFFRSTSATSSPISSVSPA</sequence>
<dbReference type="Proteomes" id="UP001287356">
    <property type="component" value="Unassembled WGS sequence"/>
</dbReference>
<feature type="non-terminal residue" evidence="3">
    <location>
        <position position="1"/>
    </location>
</feature>
<dbReference type="AlphaFoldDB" id="A0AAE0NCT4"/>
<comment type="caution">
    <text evidence="3">The sequence shown here is derived from an EMBL/GenBank/DDBJ whole genome shotgun (WGS) entry which is preliminary data.</text>
</comment>
<feature type="region of interest" description="Disordered" evidence="1">
    <location>
        <begin position="224"/>
        <end position="245"/>
    </location>
</feature>
<evidence type="ECO:0000256" key="2">
    <source>
        <dbReference type="SAM" id="Phobius"/>
    </source>
</evidence>
<feature type="compositionally biased region" description="Low complexity" evidence="1">
    <location>
        <begin position="231"/>
        <end position="240"/>
    </location>
</feature>
<feature type="region of interest" description="Disordered" evidence="1">
    <location>
        <begin position="302"/>
        <end position="518"/>
    </location>
</feature>
<keyword evidence="2" id="KW-0472">Membrane</keyword>
<feature type="compositionally biased region" description="Basic and acidic residues" evidence="1">
    <location>
        <begin position="392"/>
        <end position="402"/>
    </location>
</feature>
<reference evidence="3" key="2">
    <citation type="submission" date="2023-06" db="EMBL/GenBank/DDBJ databases">
        <authorList>
            <consortium name="Lawrence Berkeley National Laboratory"/>
            <person name="Haridas S."/>
            <person name="Hensen N."/>
            <person name="Bonometti L."/>
            <person name="Westerberg I."/>
            <person name="Brannstrom I.O."/>
            <person name="Guillou S."/>
            <person name="Cros-Aarteil S."/>
            <person name="Calhoun S."/>
            <person name="Kuo A."/>
            <person name="Mondo S."/>
            <person name="Pangilinan J."/>
            <person name="Riley R."/>
            <person name="Labutti K."/>
            <person name="Andreopoulos B."/>
            <person name="Lipzen A."/>
            <person name="Chen C."/>
            <person name="Yanf M."/>
            <person name="Daum C."/>
            <person name="Ng V."/>
            <person name="Clum A."/>
            <person name="Steindorff A."/>
            <person name="Ohm R."/>
            <person name="Martin F."/>
            <person name="Silar P."/>
            <person name="Natvig D."/>
            <person name="Lalanne C."/>
            <person name="Gautier V."/>
            <person name="Ament-Velasquez S.L."/>
            <person name="Kruys A."/>
            <person name="Hutchinson M.I."/>
            <person name="Powell A.J."/>
            <person name="Barry K."/>
            <person name="Miller A.N."/>
            <person name="Grigoriev I.V."/>
            <person name="Debuchy R."/>
            <person name="Gladieux P."/>
            <person name="Thoren M.H."/>
            <person name="Johannesson H."/>
        </authorList>
    </citation>
    <scope>NUCLEOTIDE SEQUENCE</scope>
    <source>
        <strain evidence="3">CBS 958.72</strain>
    </source>
</reference>
<feature type="compositionally biased region" description="Low complexity" evidence="1">
    <location>
        <begin position="431"/>
        <end position="441"/>
    </location>
</feature>